<feature type="region of interest" description="Disordered" evidence="1">
    <location>
        <begin position="83"/>
        <end position="127"/>
    </location>
</feature>
<feature type="region of interest" description="Disordered" evidence="1">
    <location>
        <begin position="174"/>
        <end position="201"/>
    </location>
</feature>
<feature type="compositionally biased region" description="Polar residues" evidence="1">
    <location>
        <begin position="1020"/>
        <end position="1030"/>
    </location>
</feature>
<feature type="region of interest" description="Disordered" evidence="1">
    <location>
        <begin position="1008"/>
        <end position="1115"/>
    </location>
</feature>
<dbReference type="Pfam" id="PF13638">
    <property type="entry name" value="PIN_4"/>
    <property type="match status" value="1"/>
</dbReference>
<feature type="compositionally biased region" description="Polar residues" evidence="1">
    <location>
        <begin position="1101"/>
        <end position="1112"/>
    </location>
</feature>
<dbReference type="SMART" id="SM00670">
    <property type="entry name" value="PINc"/>
    <property type="match status" value="1"/>
</dbReference>
<dbReference type="PROSITE" id="PS50020">
    <property type="entry name" value="WW_DOMAIN_2"/>
    <property type="match status" value="1"/>
</dbReference>
<dbReference type="Proteomes" id="UP000507470">
    <property type="component" value="Unassembled WGS sequence"/>
</dbReference>
<dbReference type="GO" id="GO:0005634">
    <property type="term" value="C:nucleus"/>
    <property type="evidence" value="ECO:0007669"/>
    <property type="project" value="TreeGrafter"/>
</dbReference>
<accession>A0A6J8E9G1</accession>
<feature type="compositionally biased region" description="Low complexity" evidence="1">
    <location>
        <begin position="1049"/>
        <end position="1062"/>
    </location>
</feature>
<dbReference type="Gene3D" id="3.40.50.1010">
    <property type="entry name" value="5'-nuclease"/>
    <property type="match status" value="1"/>
</dbReference>
<evidence type="ECO:0000259" key="2">
    <source>
        <dbReference type="PROSITE" id="PS50020"/>
    </source>
</evidence>
<organism evidence="3 4">
    <name type="scientific">Mytilus coruscus</name>
    <name type="common">Sea mussel</name>
    <dbReference type="NCBI Taxonomy" id="42192"/>
    <lineage>
        <taxon>Eukaryota</taxon>
        <taxon>Metazoa</taxon>
        <taxon>Spiralia</taxon>
        <taxon>Lophotrochozoa</taxon>
        <taxon>Mollusca</taxon>
        <taxon>Bivalvia</taxon>
        <taxon>Autobranchia</taxon>
        <taxon>Pteriomorphia</taxon>
        <taxon>Mytilida</taxon>
        <taxon>Mytiloidea</taxon>
        <taxon>Mytilidae</taxon>
        <taxon>Mytilinae</taxon>
        <taxon>Mytilus</taxon>
    </lineage>
</organism>
<feature type="region of interest" description="Disordered" evidence="1">
    <location>
        <begin position="55"/>
        <end position="74"/>
    </location>
</feature>
<reference evidence="3 4" key="1">
    <citation type="submission" date="2020-06" db="EMBL/GenBank/DDBJ databases">
        <authorList>
            <person name="Li R."/>
            <person name="Bekaert M."/>
        </authorList>
    </citation>
    <scope>NUCLEOTIDE SEQUENCE [LARGE SCALE GENOMIC DNA]</scope>
    <source>
        <strain evidence="4">wild</strain>
    </source>
</reference>
<dbReference type="SUPFAM" id="SSF88723">
    <property type="entry name" value="PIN domain-like"/>
    <property type="match status" value="1"/>
</dbReference>
<dbReference type="CDD" id="cd18727">
    <property type="entry name" value="PIN_Swt1-like"/>
    <property type="match status" value="1"/>
</dbReference>
<dbReference type="PANTHER" id="PTHR16161">
    <property type="entry name" value="TRANSCRIPTIONAL PROTEIN SWT1"/>
    <property type="match status" value="1"/>
</dbReference>
<name>A0A6J8E9G1_MYTCO</name>
<evidence type="ECO:0000256" key="1">
    <source>
        <dbReference type="SAM" id="MobiDB-lite"/>
    </source>
</evidence>
<feature type="compositionally biased region" description="Polar residues" evidence="1">
    <location>
        <begin position="1063"/>
        <end position="1080"/>
    </location>
</feature>
<dbReference type="CDD" id="cd00201">
    <property type="entry name" value="WW"/>
    <property type="match status" value="1"/>
</dbReference>
<dbReference type="InterPro" id="IPR052626">
    <property type="entry name" value="SWT1_Regulator"/>
</dbReference>
<evidence type="ECO:0000313" key="3">
    <source>
        <dbReference type="EMBL" id="CAC5417354.1"/>
    </source>
</evidence>
<dbReference type="InterPro" id="IPR001202">
    <property type="entry name" value="WW_dom"/>
</dbReference>
<feature type="domain" description="WW" evidence="2">
    <location>
        <begin position="7"/>
        <end position="42"/>
    </location>
</feature>
<evidence type="ECO:0000313" key="4">
    <source>
        <dbReference type="Proteomes" id="UP000507470"/>
    </source>
</evidence>
<proteinExistence type="predicted"/>
<dbReference type="PANTHER" id="PTHR16161:SF0">
    <property type="entry name" value="TRANSCRIPTIONAL PROTEIN SWT1"/>
    <property type="match status" value="1"/>
</dbReference>
<dbReference type="EMBL" id="CACVKT020008736">
    <property type="protein sequence ID" value="CAC5417354.1"/>
    <property type="molecule type" value="Genomic_DNA"/>
</dbReference>
<protein>
    <recommendedName>
        <fullName evidence="2">WW domain-containing protein</fullName>
    </recommendedName>
</protein>
<feature type="compositionally biased region" description="Polar residues" evidence="1">
    <location>
        <begin position="184"/>
        <end position="201"/>
    </location>
</feature>
<dbReference type="OrthoDB" id="548295at2759"/>
<dbReference type="AlphaFoldDB" id="A0A6J8E9G1"/>
<dbReference type="Gene3D" id="2.20.70.10">
    <property type="match status" value="1"/>
</dbReference>
<keyword evidence="4" id="KW-1185">Reference proteome</keyword>
<dbReference type="InterPro" id="IPR029060">
    <property type="entry name" value="PIN-like_dom_sf"/>
</dbReference>
<dbReference type="InterPro" id="IPR002716">
    <property type="entry name" value="PIN_dom"/>
</dbReference>
<dbReference type="InterPro" id="IPR036020">
    <property type="entry name" value="WW_dom_sf"/>
</dbReference>
<dbReference type="SUPFAM" id="SSF51045">
    <property type="entry name" value="WW domain"/>
    <property type="match status" value="1"/>
</dbReference>
<sequence>MTDPKKPALPHGWVVKQSTTYPDRVYFFNVNTGNSTWHLPSVDIAPYQSNNVPEKRTKSCLSKPGVSRQQTTKSVSIALEPQFSPEADSHEHSDDDLLDLTDEDGKAESEGHKHHMEILHGSESPVHTNIPQRSLIRQSQSGSGQLYRKPYSFDDQLASMQDVDMRKRIVPHSSYQHDQRPMLSHSSHTNYQQRSVPKTENTTHSLLTASTVSASDSRNYYERTIVNEPLRTDDDADGIRSLNNRSLYPLRLPITPDNSYSFVPHTPSEQPSLSERDLSSSFQTLPSVHSSLLPGYHQYSSTPIEKRNNVQNKANIRYPESNKLFQGNMDTDLRIERTIKNDIENKSVFKQKTLNEERKRRLSDLWTSQNDVKKVKCSSSPNNTEEYLFNVKSDTNEVNNLIQRPKVLSANDLRHKVLKKQENQHNNMPQDLRNKKKSCKLETETGKSDIRKVVSHAESTGCNFSDLRSEDVFQRDHSPVDSEEHNKTDVHIDHDKLLSIQTWIDNLQPDASFCAEEEESSSKRTSPDSGVLSITYSNDLDNRRIVVEKGAQPLKTVDSGISSVSNNTVFQPIVEPLRSSQVYQNTCWKGVHAQGVAIDHTRDIMDMEIDDIQNNLTEEDNRPVEDMEVTDIVVKEVRATLKNRSTEVVGMLTEMISEDTKVNSKYQSHRGIFIVIDTNVLIGNLSYIQDLRDRNIPAHGRPVLVFPWVVMQELDYLKTGKTTSASLSLSTAKKARDAVQYLHQCFQGSHPRVVGQTPAQASMTCDVIKPECNDDRIIKCCVQFQNDHPDCMVILLTNDRNLCNKSVITGIKAFPQQTLLSVLPTLEVVVNPQRPTEDMLKSKPDSNSNVQQKETKIVMQTCSNVESEAKYLDDVYCKVKSLIHEALSTILEREMKKLFDDIWLNIVYRKPPWSYRDVLECFKKHWIAVFGQIYNRTLIRCVENLLGLIVKGAMIKWSIVEDMIGDAIQLLEEDLKHVSCNSSISKIKSDLLDLKSCCHGPKKTNINQNCQQAERHRKSTSPFKPLNQQTSKKRQAIQPSPTNDRSKQSHSGQASQLSQSSQGNKQAHSGQGNKQSNSGHGNKESHSGQGNKQRKRRKSGNTKSPTQQQPFSKSEIKLQQIWQTIHKTCNELKEIAVSTDSPQRRVYDMCDKLVPAVKDLEYYYSKALMIPPGDIRSHIENIIELCDHLNSFHDSVEIEDTEGPIETFDLLDLFAADDKRSVLENGHKQLKDFMQEIASCIEQLPD</sequence>
<gene>
    <name evidence="3" type="ORF">MCOR_49864</name>
</gene>
<feature type="compositionally biased region" description="Basic and acidic residues" evidence="1">
    <location>
        <begin position="103"/>
        <end position="120"/>
    </location>
</feature>